<organism evidence="2 3">
    <name type="scientific">Populus alba x Populus x berolinensis</name>
    <dbReference type="NCBI Taxonomy" id="444605"/>
    <lineage>
        <taxon>Eukaryota</taxon>
        <taxon>Viridiplantae</taxon>
        <taxon>Streptophyta</taxon>
        <taxon>Embryophyta</taxon>
        <taxon>Tracheophyta</taxon>
        <taxon>Spermatophyta</taxon>
        <taxon>Magnoliopsida</taxon>
        <taxon>eudicotyledons</taxon>
        <taxon>Gunneridae</taxon>
        <taxon>Pentapetalae</taxon>
        <taxon>rosids</taxon>
        <taxon>fabids</taxon>
        <taxon>Malpighiales</taxon>
        <taxon>Salicaceae</taxon>
        <taxon>Saliceae</taxon>
        <taxon>Populus</taxon>
    </lineage>
</organism>
<dbReference type="PANTHER" id="PTHR13326">
    <property type="entry name" value="TRNA PSEUDOURIDINE SYNTHASE D"/>
    <property type="match status" value="1"/>
</dbReference>
<dbReference type="PROSITE" id="PS50984">
    <property type="entry name" value="TRUD"/>
    <property type="match status" value="1"/>
</dbReference>
<dbReference type="Pfam" id="PF01142">
    <property type="entry name" value="TruD"/>
    <property type="match status" value="1"/>
</dbReference>
<keyword evidence="3" id="KW-1185">Reference proteome</keyword>
<dbReference type="Gene3D" id="1.10.1510.30">
    <property type="match status" value="1"/>
</dbReference>
<dbReference type="InterPro" id="IPR001656">
    <property type="entry name" value="PsdUridine_synth_TruD"/>
</dbReference>
<accession>A0AAD6LXS8</accession>
<name>A0AAD6LXS8_9ROSI</name>
<evidence type="ECO:0000259" key="1">
    <source>
        <dbReference type="PROSITE" id="PS50984"/>
    </source>
</evidence>
<comment type="caution">
    <text evidence="2">The sequence shown here is derived from an EMBL/GenBank/DDBJ whole genome shotgun (WGS) entry which is preliminary data.</text>
</comment>
<evidence type="ECO:0000313" key="3">
    <source>
        <dbReference type="Proteomes" id="UP001164929"/>
    </source>
</evidence>
<reference evidence="2" key="1">
    <citation type="journal article" date="2023" name="Mol. Ecol. Resour.">
        <title>Chromosome-level genome assembly of a triploid poplar Populus alba 'Berolinensis'.</title>
        <authorList>
            <person name="Chen S."/>
            <person name="Yu Y."/>
            <person name="Wang X."/>
            <person name="Wang S."/>
            <person name="Zhang T."/>
            <person name="Zhou Y."/>
            <person name="He R."/>
            <person name="Meng N."/>
            <person name="Wang Y."/>
            <person name="Liu W."/>
            <person name="Liu Z."/>
            <person name="Liu J."/>
            <person name="Guo Q."/>
            <person name="Huang H."/>
            <person name="Sederoff R.R."/>
            <person name="Wang G."/>
            <person name="Qu G."/>
            <person name="Chen S."/>
        </authorList>
    </citation>
    <scope>NUCLEOTIDE SEQUENCE</scope>
    <source>
        <strain evidence="2">SC-2020</strain>
    </source>
</reference>
<dbReference type="PANTHER" id="PTHR13326:SF21">
    <property type="entry name" value="PSEUDOURIDYLATE SYNTHASE PUS7L"/>
    <property type="match status" value="1"/>
</dbReference>
<feature type="domain" description="TRUD" evidence="1">
    <location>
        <begin position="7"/>
        <end position="76"/>
    </location>
</feature>
<proteinExistence type="predicted"/>
<dbReference type="GO" id="GO:0001522">
    <property type="term" value="P:pseudouridine synthesis"/>
    <property type="evidence" value="ECO:0007669"/>
    <property type="project" value="InterPro"/>
</dbReference>
<dbReference type="GO" id="GO:0009982">
    <property type="term" value="F:pseudouridine synthase activity"/>
    <property type="evidence" value="ECO:0007669"/>
    <property type="project" value="InterPro"/>
</dbReference>
<evidence type="ECO:0000313" key="2">
    <source>
        <dbReference type="EMBL" id="KAJ6974654.1"/>
    </source>
</evidence>
<dbReference type="EMBL" id="JAQIZT010000013">
    <property type="protein sequence ID" value="KAJ6974654.1"/>
    <property type="molecule type" value="Genomic_DNA"/>
</dbReference>
<dbReference type="GO" id="GO:0003723">
    <property type="term" value="F:RNA binding"/>
    <property type="evidence" value="ECO:0007669"/>
    <property type="project" value="InterPro"/>
</dbReference>
<dbReference type="AlphaFoldDB" id="A0AAD6LXS8"/>
<dbReference type="GO" id="GO:0005634">
    <property type="term" value="C:nucleus"/>
    <property type="evidence" value="ECO:0007669"/>
    <property type="project" value="TreeGrafter"/>
</dbReference>
<protein>
    <recommendedName>
        <fullName evidence="1">TRUD domain-containing protein</fullName>
    </recommendedName>
</protein>
<gene>
    <name evidence="2" type="ORF">NC653_030698</name>
</gene>
<dbReference type="Proteomes" id="UP001164929">
    <property type="component" value="Chromosome 13"/>
</dbReference>
<sequence length="76" mass="8545">MVSSTILVYRLYTFQRFGSGSVSTHFLGAALLRGEWESAVSKILDPRDVMRKAREYYEESNDIEGTLRQLLSPSGG</sequence>
<dbReference type="InterPro" id="IPR011760">
    <property type="entry name" value="PsdUridine_synth_TruD_insert"/>
</dbReference>